<sequence>MKKLVLCFDRIGGDPAQRDATNAERLLRLLDEGNEQLCWQHTGEQTPHRLPRRGAAADDARTAIAEAYRFLVDHWEPDDRIFMFGSGRGAYCAQALTRLLGTVGVLPDLMDYVLDAYAVPRTSRTPQDWQRVAQVAAGLSSRHDVSVPVWFLGLWDTLRIPGFTRRTTPAPLHNVVLGRHAVAIDGLPGERLVATASERIEEVWFRGSHCDITGKPGACRPLAAITFDWMLDGALRAGLEISPQLRYALPAPTECDAVAGSPHRLALRRLPEDAAVHSSLNVYLRTHPEYWRRLPARVMWADPEWLARGERLVPLGKTVAQAQLAERVALAS</sequence>
<dbReference type="RefSeq" id="WP_083042369.1">
    <property type="nucleotide sequence ID" value="NZ_MVHP01000002.1"/>
</dbReference>
<dbReference type="PANTHER" id="PTHR33840">
    <property type="match status" value="1"/>
</dbReference>
<proteinExistence type="predicted"/>
<dbReference type="InterPro" id="IPR018712">
    <property type="entry name" value="Tle1-like_cat"/>
</dbReference>
<reference evidence="2 3" key="1">
    <citation type="submission" date="2017-02" db="EMBL/GenBank/DDBJ databases">
        <title>The new phylogeny of genus Mycobacterium.</title>
        <authorList>
            <person name="Tortoli E."/>
            <person name="Trovato A."/>
            <person name="Cirillo D.M."/>
        </authorList>
    </citation>
    <scope>NUCLEOTIDE SEQUENCE [LARGE SCALE GENOMIC DNA]</scope>
    <source>
        <strain evidence="2 3">FI-09383</strain>
    </source>
</reference>
<dbReference type="Proteomes" id="UP000192772">
    <property type="component" value="Unassembled WGS sequence"/>
</dbReference>
<accession>A0A1X0D9C9</accession>
<comment type="caution">
    <text evidence="2">The sequence shown here is derived from an EMBL/GenBank/DDBJ whole genome shotgun (WGS) entry which is preliminary data.</text>
</comment>
<evidence type="ECO:0000313" key="2">
    <source>
        <dbReference type="EMBL" id="ORA68782.1"/>
    </source>
</evidence>
<dbReference type="EMBL" id="MVHP01000002">
    <property type="protein sequence ID" value="ORA68782.1"/>
    <property type="molecule type" value="Genomic_DNA"/>
</dbReference>
<dbReference type="STRING" id="81858.BST23_02880"/>
<evidence type="ECO:0000259" key="1">
    <source>
        <dbReference type="Pfam" id="PF09994"/>
    </source>
</evidence>
<gene>
    <name evidence="2" type="ORF">BST23_02880</name>
</gene>
<evidence type="ECO:0000313" key="3">
    <source>
        <dbReference type="Proteomes" id="UP000192772"/>
    </source>
</evidence>
<protein>
    <recommendedName>
        <fullName evidence="1">T6SS Phospholipase effector Tle1-like catalytic domain-containing protein</fullName>
    </recommendedName>
</protein>
<dbReference type="AlphaFoldDB" id="A0A1X0D9C9"/>
<dbReference type="Pfam" id="PF09994">
    <property type="entry name" value="T6SS_Tle1-like_cat"/>
    <property type="match status" value="1"/>
</dbReference>
<dbReference type="PANTHER" id="PTHR33840:SF1">
    <property type="entry name" value="TLE1 PHOSPHOLIPASE DOMAIN-CONTAINING PROTEIN"/>
    <property type="match status" value="1"/>
</dbReference>
<feature type="domain" description="T6SS Phospholipase effector Tle1-like catalytic" evidence="1">
    <location>
        <begin position="2"/>
        <end position="232"/>
    </location>
</feature>
<organism evidence="2 3">
    <name type="scientific">Mycolicibacterium elephantis</name>
    <dbReference type="NCBI Taxonomy" id="81858"/>
    <lineage>
        <taxon>Bacteria</taxon>
        <taxon>Bacillati</taxon>
        <taxon>Actinomycetota</taxon>
        <taxon>Actinomycetes</taxon>
        <taxon>Mycobacteriales</taxon>
        <taxon>Mycobacteriaceae</taxon>
        <taxon>Mycolicibacterium</taxon>
    </lineage>
</organism>
<dbReference type="OrthoDB" id="4378831at2"/>
<name>A0A1X0D9C9_9MYCO</name>